<dbReference type="EMBL" id="JACGWN010000001">
    <property type="protein sequence ID" value="KAL0461400.1"/>
    <property type="molecule type" value="Genomic_DNA"/>
</dbReference>
<reference evidence="2" key="2">
    <citation type="journal article" date="2024" name="Plant">
        <title>Genomic evolution and insights into agronomic trait innovations of Sesamum species.</title>
        <authorList>
            <person name="Miao H."/>
            <person name="Wang L."/>
            <person name="Qu L."/>
            <person name="Liu H."/>
            <person name="Sun Y."/>
            <person name="Le M."/>
            <person name="Wang Q."/>
            <person name="Wei S."/>
            <person name="Zheng Y."/>
            <person name="Lin W."/>
            <person name="Duan Y."/>
            <person name="Cao H."/>
            <person name="Xiong S."/>
            <person name="Wang X."/>
            <person name="Wei L."/>
            <person name="Li C."/>
            <person name="Ma Q."/>
            <person name="Ju M."/>
            <person name="Zhao R."/>
            <person name="Li G."/>
            <person name="Mu C."/>
            <person name="Tian Q."/>
            <person name="Mei H."/>
            <person name="Zhang T."/>
            <person name="Gao T."/>
            <person name="Zhang H."/>
        </authorList>
    </citation>
    <scope>NUCLEOTIDE SEQUENCE</scope>
    <source>
        <strain evidence="2">KEN1</strain>
    </source>
</reference>
<accession>A0AAW2Y6V1</accession>
<organism evidence="2">
    <name type="scientific">Sesamum latifolium</name>
    <dbReference type="NCBI Taxonomy" id="2727402"/>
    <lineage>
        <taxon>Eukaryota</taxon>
        <taxon>Viridiplantae</taxon>
        <taxon>Streptophyta</taxon>
        <taxon>Embryophyta</taxon>
        <taxon>Tracheophyta</taxon>
        <taxon>Spermatophyta</taxon>
        <taxon>Magnoliopsida</taxon>
        <taxon>eudicotyledons</taxon>
        <taxon>Gunneridae</taxon>
        <taxon>Pentapetalae</taxon>
        <taxon>asterids</taxon>
        <taxon>lamiids</taxon>
        <taxon>Lamiales</taxon>
        <taxon>Pedaliaceae</taxon>
        <taxon>Sesamum</taxon>
    </lineage>
</organism>
<comment type="caution">
    <text evidence="2">The sequence shown here is derived from an EMBL/GenBank/DDBJ whole genome shotgun (WGS) entry which is preliminary data.</text>
</comment>
<dbReference type="AlphaFoldDB" id="A0AAW2Y6V1"/>
<evidence type="ECO:0000313" key="2">
    <source>
        <dbReference type="EMBL" id="KAL0461400.1"/>
    </source>
</evidence>
<gene>
    <name evidence="2" type="ORF">Slati_0027600</name>
</gene>
<sequence length="231" mass="26085">MPRLISRGGSFRPSLLPSGEGPSHHPPLNFSRVLNLVVLDEDDDNLALEVIEIIRDLPDYLIDSLHVSFESPSSSPKAANKKLSESISDEVGGECSFVPRVRCRVIDVDLCDSDLSYDEFYFLEGNYNSFPPVEFLLPSPGDRIKHPHLGFFMVYFVYFSLDFTLPPHPLLVEIVMSVGFSIRQFTPNAFTFFLGFLYRFSELDLDPSLETFHTLFSIKKVGNASLLFLPP</sequence>
<name>A0AAW2Y6V1_9LAMI</name>
<protein>
    <submittedName>
        <fullName evidence="2">Uncharacterized protein</fullName>
    </submittedName>
</protein>
<evidence type="ECO:0000256" key="1">
    <source>
        <dbReference type="SAM" id="MobiDB-lite"/>
    </source>
</evidence>
<reference evidence="2" key="1">
    <citation type="submission" date="2020-06" db="EMBL/GenBank/DDBJ databases">
        <authorList>
            <person name="Li T."/>
            <person name="Hu X."/>
            <person name="Zhang T."/>
            <person name="Song X."/>
            <person name="Zhang H."/>
            <person name="Dai N."/>
            <person name="Sheng W."/>
            <person name="Hou X."/>
            <person name="Wei L."/>
        </authorList>
    </citation>
    <scope>NUCLEOTIDE SEQUENCE</scope>
    <source>
        <strain evidence="2">KEN1</strain>
        <tissue evidence="2">Leaf</tissue>
    </source>
</reference>
<proteinExistence type="predicted"/>
<feature type="region of interest" description="Disordered" evidence="1">
    <location>
        <begin position="1"/>
        <end position="23"/>
    </location>
</feature>